<dbReference type="InterPro" id="IPR026444">
    <property type="entry name" value="Secre_tail"/>
</dbReference>
<organism evidence="5 6">
    <name type="scientific">Chryseobacterium lactis</name>
    <dbReference type="NCBI Taxonomy" id="1241981"/>
    <lineage>
        <taxon>Bacteria</taxon>
        <taxon>Pseudomonadati</taxon>
        <taxon>Bacteroidota</taxon>
        <taxon>Flavobacteriia</taxon>
        <taxon>Flavobacteriales</taxon>
        <taxon>Weeksellaceae</taxon>
        <taxon>Chryseobacterium group</taxon>
        <taxon>Chryseobacterium</taxon>
    </lineage>
</organism>
<dbReference type="OrthoDB" id="9792152at2"/>
<feature type="domain" description="Fibronectin type-III" evidence="3">
    <location>
        <begin position="678"/>
        <end position="763"/>
    </location>
</feature>
<dbReference type="Pfam" id="PF20009">
    <property type="entry name" value="GEVED"/>
    <property type="match status" value="1"/>
</dbReference>
<dbReference type="InterPro" id="IPR024079">
    <property type="entry name" value="MetalloPept_cat_dom_sf"/>
</dbReference>
<dbReference type="Pfam" id="PF00041">
    <property type="entry name" value="fn3"/>
    <property type="match status" value="1"/>
</dbReference>
<dbReference type="Pfam" id="PF18962">
    <property type="entry name" value="Por_Secre_tail"/>
    <property type="match status" value="1"/>
</dbReference>
<accession>A0A3G6RRI2</accession>
<dbReference type="InterPro" id="IPR013783">
    <property type="entry name" value="Ig-like_fold"/>
</dbReference>
<dbReference type="SUPFAM" id="SSF55486">
    <property type="entry name" value="Metalloproteases ('zincins'), catalytic domain"/>
    <property type="match status" value="1"/>
</dbReference>
<protein>
    <submittedName>
        <fullName evidence="5">Propanediol utilization protein</fullName>
    </submittedName>
    <submittedName>
        <fullName evidence="4">T9SS C-terminal target domain-containing protein</fullName>
    </submittedName>
</protein>
<keyword evidence="7" id="KW-1185">Reference proteome</keyword>
<name>A0A3G6RRI2_CHRLC</name>
<dbReference type="RefSeq" id="WP_103291849.1">
    <property type="nucleotide sequence ID" value="NZ_CP033924.1"/>
</dbReference>
<gene>
    <name evidence="5" type="ORF">C1637_11345</name>
    <name evidence="4" type="ORF">EG342_02595</name>
</gene>
<evidence type="ECO:0000313" key="5">
    <source>
        <dbReference type="EMBL" id="PNW13412.1"/>
    </source>
</evidence>
<dbReference type="KEGG" id="clac:EG342_02595"/>
<evidence type="ECO:0000313" key="6">
    <source>
        <dbReference type="Proteomes" id="UP000236262"/>
    </source>
</evidence>
<dbReference type="InterPro" id="IPR003961">
    <property type="entry name" value="FN3_dom"/>
</dbReference>
<dbReference type="PROSITE" id="PS50853">
    <property type="entry name" value="FN3"/>
    <property type="match status" value="1"/>
</dbReference>
<dbReference type="InterPro" id="IPR045474">
    <property type="entry name" value="GEVED"/>
</dbReference>
<dbReference type="AlphaFoldDB" id="A0A3G6RRI2"/>
<evidence type="ECO:0000313" key="7">
    <source>
        <dbReference type="Proteomes" id="UP000279972"/>
    </source>
</evidence>
<proteinExistence type="predicted"/>
<reference evidence="4 7" key="2">
    <citation type="submission" date="2018-11" db="EMBL/GenBank/DDBJ databases">
        <title>Proposal to divide the Flavobacteriaceae and reorganize its genera based on Amino Acid Identity values calculated from whole genome sequences.</title>
        <authorList>
            <person name="Nicholson A.C."/>
            <person name="Gulvik C.A."/>
            <person name="Whitney A.M."/>
            <person name="Humrighouse B.W."/>
            <person name="Bell M."/>
            <person name="Holmes B."/>
            <person name="Steigerwalt A.G."/>
            <person name="Villarma A."/>
            <person name="Sheth M."/>
            <person name="Batra D."/>
            <person name="Pryor J."/>
            <person name="Bernardet J.-F."/>
            <person name="Hugo C."/>
            <person name="Kampfer P."/>
            <person name="Newman J."/>
            <person name="McQuiston J.R."/>
        </authorList>
    </citation>
    <scope>NUCLEOTIDE SEQUENCE [LARGE SCALE GENOMIC DNA]</scope>
    <source>
        <strain evidence="4 7">KC_1864</strain>
    </source>
</reference>
<sequence>MKRLFTALLVTFVGGAAFGQWTPTSFKGDSNKRSTGLKVDGSSVRGNGYYKLDLDLLRSQLKNAQEMGPNAKPVVISLPSMNGKIERFNVYSFPVVVKELADKYDLGSYVGASIDDPTKYLRFSLAPNDFQSMVINGDKYEFIEPASADKTVYAIHPKTRKNRDSFLCSTEESPAAKKQIDDLLQKGQSFSNQPTTFAKSSDKKFRTMRLALSVTGEYTQYFMTLAGVPATATDDEKRAPALVAMNATLSRVNGVFEKDFALHLNLQNFPAVIYTNSATDPYSGPQAGVAGAWNTELQGALTANVGNTNYDIGHLFGRSGGGGNAGCIGCVCVNPTTNVPKGKGSGFTSPANGIPQGDTFDIDYVAHEMGHQLGGNHTFSHNIEGSGVNMEPGSGSTIMGYAGITGPNTDVQANSNPYFHKASISQVQANLIAKTCDVETAITNNPPSIAELPTYNIPKGTAFVLTASATDPENDPLTYTWEEVDDAALSIDKFNLGNTTSGASFRSLSPTTSPTRYFPKFESVMNGVLNNANNTWEAVSTKARTTNFAVTVRDNNANIQQQQSAFKVQTIVVGDNGPFRLANQYADVNTPTPIQWIVANTNAAPYNVANVKIEYTTDNGVNWTLLSASTPNDGSENFTFPSSLNGQTIKVRISSIGNVFYAVGPVTIAPLSACSSAAPTNVAVSNITVSTASISWMSYTGATYKVRYRKVGTTSWTEVDTTVPSINVSNLIDDTTYEVQVALVCGTTIGTYSASVNFATPIMPYCTASTGSASFEYIANVTLANINNNSASSTYTNYTTNTALQVNLTKGTSYPISVTVGNPDVADYDAVVAFIDFNKDGVFSESERVLDYPITQTQPSTVVSGTVTIPANAVEGQPLRMRVVAVFVGAGTNNVNVGLSLPADYVCGDLFDYGEIEDYNVVISQNLATSDITKSNNGIQLYPNPATDVLNITKVSDKATYKIYGATGQLINSGNINNGKVNVSALVKGGYIITIEEKGQELFKSKFIKK</sequence>
<dbReference type="Gene3D" id="3.40.390.10">
    <property type="entry name" value="Collagenase (Catalytic Domain)"/>
    <property type="match status" value="1"/>
</dbReference>
<dbReference type="SMART" id="SM00060">
    <property type="entry name" value="FN3"/>
    <property type="match status" value="1"/>
</dbReference>
<dbReference type="InterPro" id="IPR036116">
    <property type="entry name" value="FN3_sf"/>
</dbReference>
<dbReference type="Gene3D" id="2.60.40.10">
    <property type="entry name" value="Immunoglobulins"/>
    <property type="match status" value="2"/>
</dbReference>
<evidence type="ECO:0000259" key="3">
    <source>
        <dbReference type="PROSITE" id="PS50853"/>
    </source>
</evidence>
<keyword evidence="1 2" id="KW-0732">Signal</keyword>
<dbReference type="Proteomes" id="UP000279972">
    <property type="component" value="Chromosome"/>
</dbReference>
<evidence type="ECO:0000313" key="4">
    <source>
        <dbReference type="EMBL" id="AZA80867.1"/>
    </source>
</evidence>
<dbReference type="Pfam" id="PF13583">
    <property type="entry name" value="Reprolysin_4"/>
    <property type="match status" value="1"/>
</dbReference>
<feature type="signal peptide" evidence="2">
    <location>
        <begin position="1"/>
        <end position="19"/>
    </location>
</feature>
<feature type="chain" id="PRO_5044594076" evidence="2">
    <location>
        <begin position="20"/>
        <end position="1010"/>
    </location>
</feature>
<dbReference type="NCBIfam" id="TIGR04183">
    <property type="entry name" value="Por_Secre_tail"/>
    <property type="match status" value="1"/>
</dbReference>
<dbReference type="GO" id="GO:0008237">
    <property type="term" value="F:metallopeptidase activity"/>
    <property type="evidence" value="ECO:0007669"/>
    <property type="project" value="InterPro"/>
</dbReference>
<dbReference type="EMBL" id="CP033924">
    <property type="protein sequence ID" value="AZA80867.1"/>
    <property type="molecule type" value="Genomic_DNA"/>
</dbReference>
<evidence type="ECO:0000256" key="2">
    <source>
        <dbReference type="SAM" id="SignalP"/>
    </source>
</evidence>
<dbReference type="EMBL" id="PPEH01000004">
    <property type="protein sequence ID" value="PNW13412.1"/>
    <property type="molecule type" value="Genomic_DNA"/>
</dbReference>
<reference evidence="5 6" key="1">
    <citation type="submission" date="2018-01" db="EMBL/GenBank/DDBJ databases">
        <title>Draft genome sequences of Chryseobacterium lactis NCTC11390, Chryseobacterium oncorhynchi 701B-08, and Chryseobacterium viscerum 687B-08.</title>
        <authorList>
            <person name="Jeong J.-J."/>
            <person name="Lee Y.J."/>
            <person name="Park B."/>
            <person name="Choi I.-G."/>
            <person name="Kim K.D."/>
        </authorList>
    </citation>
    <scope>NUCLEOTIDE SEQUENCE [LARGE SCALE GENOMIC DNA]</scope>
    <source>
        <strain evidence="5 6">NCTC11390</strain>
    </source>
</reference>
<dbReference type="Proteomes" id="UP000236262">
    <property type="component" value="Unassembled WGS sequence"/>
</dbReference>
<dbReference type="CDD" id="cd00063">
    <property type="entry name" value="FN3"/>
    <property type="match status" value="1"/>
</dbReference>
<dbReference type="SUPFAM" id="SSF49265">
    <property type="entry name" value="Fibronectin type III"/>
    <property type="match status" value="1"/>
</dbReference>
<evidence type="ECO:0000256" key="1">
    <source>
        <dbReference type="ARBA" id="ARBA00022729"/>
    </source>
</evidence>